<protein>
    <recommendedName>
        <fullName evidence="2">CarD-like/TRCF RNAP-interacting domain-containing protein</fullName>
    </recommendedName>
</protein>
<sequence>ITERELFKSKQKKQRKRTKAISNAEKIKSYQDLNVGDYIVHVHHGVGRYLGVETLEVGQIHRDYIKLQYKGTDQLFVPVDQM</sequence>
<feature type="region of interest" description="Disordered" evidence="1">
    <location>
        <begin position="1"/>
        <end position="21"/>
    </location>
</feature>
<gene>
    <name evidence="3" type="ORF">DD902_15875</name>
</gene>
<evidence type="ECO:0000313" key="4">
    <source>
        <dbReference type="Proteomes" id="UP000246800"/>
    </source>
</evidence>
<dbReference type="EMBL" id="QEIT01000728">
    <property type="protein sequence ID" value="PWZ67384.1"/>
    <property type="molecule type" value="Genomic_DNA"/>
</dbReference>
<feature type="non-terminal residue" evidence="3">
    <location>
        <position position="82"/>
    </location>
</feature>
<feature type="domain" description="CarD-like/TRCF RNAP-interacting" evidence="2">
    <location>
        <begin position="32"/>
        <end position="82"/>
    </location>
</feature>
<evidence type="ECO:0000313" key="3">
    <source>
        <dbReference type="EMBL" id="PWZ67384.1"/>
    </source>
</evidence>
<evidence type="ECO:0000259" key="2">
    <source>
        <dbReference type="SMART" id="SM01058"/>
    </source>
</evidence>
<dbReference type="Proteomes" id="UP000246800">
    <property type="component" value="Unassembled WGS sequence"/>
</dbReference>
<reference evidence="3 4" key="1">
    <citation type="journal article" date="2018" name="Vet. Microbiol.">
        <title>Clonal diversity and geographic distribution of methicillin-resistant Staphylococcus pseudintermedius from Australian animals: Discovery of novel sequence types.</title>
        <authorList>
            <person name="Worthing K.A."/>
            <person name="Abraham S."/>
            <person name="Coombs G.W."/>
            <person name="Pang S."/>
            <person name="Saputra S."/>
            <person name="Jordan D."/>
            <person name="Trott D.J."/>
            <person name="Norris J.M."/>
        </authorList>
    </citation>
    <scope>NUCLEOTIDE SEQUENCE [LARGE SCALE GENOMIC DNA]</scope>
    <source>
        <strain evidence="3 4">ST525 1</strain>
    </source>
</reference>
<dbReference type="AlphaFoldDB" id="A0A317YN22"/>
<evidence type="ECO:0000256" key="1">
    <source>
        <dbReference type="SAM" id="MobiDB-lite"/>
    </source>
</evidence>
<organism evidence="3 4">
    <name type="scientific">Staphylococcus pseudintermedius</name>
    <dbReference type="NCBI Taxonomy" id="283734"/>
    <lineage>
        <taxon>Bacteria</taxon>
        <taxon>Bacillati</taxon>
        <taxon>Bacillota</taxon>
        <taxon>Bacilli</taxon>
        <taxon>Bacillales</taxon>
        <taxon>Staphylococcaceae</taxon>
        <taxon>Staphylococcus</taxon>
        <taxon>Staphylococcus intermedius group</taxon>
    </lineage>
</organism>
<dbReference type="Gene3D" id="2.40.10.170">
    <property type="match status" value="1"/>
</dbReference>
<dbReference type="Pfam" id="PF02559">
    <property type="entry name" value="CarD_TRCF_RID"/>
    <property type="match status" value="1"/>
</dbReference>
<name>A0A317YN22_STAPS</name>
<dbReference type="SMART" id="SM01058">
    <property type="entry name" value="CarD_TRCF"/>
    <property type="match status" value="1"/>
</dbReference>
<feature type="non-terminal residue" evidence="3">
    <location>
        <position position="1"/>
    </location>
</feature>
<dbReference type="InterPro" id="IPR036101">
    <property type="entry name" value="CarD-like/TRCF_RID_sf"/>
</dbReference>
<accession>A0A317YN22</accession>
<dbReference type="SUPFAM" id="SSF141259">
    <property type="entry name" value="CarD-like"/>
    <property type="match status" value="1"/>
</dbReference>
<proteinExistence type="predicted"/>
<feature type="compositionally biased region" description="Basic residues" evidence="1">
    <location>
        <begin position="9"/>
        <end position="19"/>
    </location>
</feature>
<dbReference type="InterPro" id="IPR003711">
    <property type="entry name" value="CarD-like/TRCF_RID"/>
</dbReference>
<comment type="caution">
    <text evidence="3">The sequence shown here is derived from an EMBL/GenBank/DDBJ whole genome shotgun (WGS) entry which is preliminary data.</text>
</comment>
<dbReference type="RefSeq" id="WP_146699783.1">
    <property type="nucleotide sequence ID" value="NZ_QEIT01000728.1"/>
</dbReference>